<dbReference type="RefSeq" id="WP_187536367.1">
    <property type="nucleotide sequence ID" value="NZ_JACRTL010000002.1"/>
</dbReference>
<keyword evidence="2 4" id="KW-0067">ATP-binding</keyword>
<name>A0A8J6P0E5_9FIRM</name>
<dbReference type="Proteomes" id="UP000632659">
    <property type="component" value="Unassembled WGS sequence"/>
</dbReference>
<dbReference type="InterPro" id="IPR003593">
    <property type="entry name" value="AAA+_ATPase"/>
</dbReference>
<dbReference type="PROSITE" id="PS50893">
    <property type="entry name" value="ABC_TRANSPORTER_2"/>
    <property type="match status" value="1"/>
</dbReference>
<proteinExistence type="predicted"/>
<keyword evidence="1" id="KW-0547">Nucleotide-binding</keyword>
<dbReference type="InterPro" id="IPR027417">
    <property type="entry name" value="P-loop_NTPase"/>
</dbReference>
<evidence type="ECO:0000256" key="1">
    <source>
        <dbReference type="ARBA" id="ARBA00022741"/>
    </source>
</evidence>
<dbReference type="Gene3D" id="3.40.50.300">
    <property type="entry name" value="P-loop containing nucleotide triphosphate hydrolases"/>
    <property type="match status" value="2"/>
</dbReference>
<dbReference type="PANTHER" id="PTHR42855">
    <property type="entry name" value="ABC TRANSPORTER ATP-BINDING SUBUNIT"/>
    <property type="match status" value="1"/>
</dbReference>
<dbReference type="InterPro" id="IPR051309">
    <property type="entry name" value="ABCF_ATPase"/>
</dbReference>
<dbReference type="Pfam" id="PF00005">
    <property type="entry name" value="ABC_tran"/>
    <property type="match status" value="2"/>
</dbReference>
<dbReference type="SUPFAM" id="SSF52540">
    <property type="entry name" value="P-loop containing nucleoside triphosphate hydrolases"/>
    <property type="match status" value="2"/>
</dbReference>
<dbReference type="PANTHER" id="PTHR42855:SF1">
    <property type="entry name" value="ABC TRANSPORTER DOMAIN-CONTAINING PROTEIN"/>
    <property type="match status" value="1"/>
</dbReference>
<dbReference type="GO" id="GO:0005524">
    <property type="term" value="F:ATP binding"/>
    <property type="evidence" value="ECO:0007669"/>
    <property type="project" value="UniProtKB-KW"/>
</dbReference>
<dbReference type="SMART" id="SM00382">
    <property type="entry name" value="AAA"/>
    <property type="match status" value="2"/>
</dbReference>
<sequence length="509" mass="58327">MLQINDLTITLKKDLRTILEHFTFTLNPGDHAVIIGEEGNGKSTLLKLIYQEALVESYTEYTGEIIKGNSRLGYLAQEMPPKDKEKTIYDYLFEHGAYDHLDAKEIAMVASQLRLPAEFLYSDQMIGTLSGGEKVKLQLARIFMCRPDVLLLDEPTNDIDIDTLEWLEGFINQCDLPILYVSHDETLIERTANVIIHLEQVRKKTVCRHTIAAVPYAEYMKKRSSQLFHQEQVARKEQAEHQKQMERWQQIYNKVDHQQNAISRGDPHGGRLLKRKMKAVKSTQRRLEKAGEQMTQLPDVEEAIFLDFEASALPASKEVLNLKLAELKLHEKRLTGPVRLRVVGREHVGIIGRNGVGKTTLLRIIAETLLARTDFKAAYMPQNYQDELDYRKTPIEILAPSGEKDDVTRARSYLGSTKYTHDEMEHAAGDLSGGQRAKLLFLKMILEKCDVLILDEPTRNFSPLSNPVIRKILREYSGAIISITHDRKYLDEVCDRVYRLTEEGLELVR</sequence>
<dbReference type="PROSITE" id="PS00211">
    <property type="entry name" value="ABC_TRANSPORTER_1"/>
    <property type="match status" value="2"/>
</dbReference>
<accession>A0A8J6P0E5</accession>
<organism evidence="4 5">
    <name type="scientific">Massiliimalia timonensis</name>
    <dbReference type="NCBI Taxonomy" id="1987501"/>
    <lineage>
        <taxon>Bacteria</taxon>
        <taxon>Bacillati</taxon>
        <taxon>Bacillota</taxon>
        <taxon>Clostridia</taxon>
        <taxon>Eubacteriales</taxon>
        <taxon>Oscillospiraceae</taxon>
        <taxon>Massiliimalia</taxon>
    </lineage>
</organism>
<evidence type="ECO:0000259" key="3">
    <source>
        <dbReference type="PROSITE" id="PS50893"/>
    </source>
</evidence>
<protein>
    <submittedName>
        <fullName evidence="4">ABC-F family ATP-binding cassette domain-containing protein</fullName>
    </submittedName>
</protein>
<evidence type="ECO:0000313" key="5">
    <source>
        <dbReference type="Proteomes" id="UP000632659"/>
    </source>
</evidence>
<comment type="caution">
    <text evidence="4">The sequence shown here is derived from an EMBL/GenBank/DDBJ whole genome shotgun (WGS) entry which is preliminary data.</text>
</comment>
<feature type="domain" description="ABC transporter" evidence="3">
    <location>
        <begin position="2"/>
        <end position="225"/>
    </location>
</feature>
<dbReference type="CDD" id="cd03221">
    <property type="entry name" value="ABCF_EF-3"/>
    <property type="match status" value="1"/>
</dbReference>
<keyword evidence="5" id="KW-1185">Reference proteome</keyword>
<dbReference type="EMBL" id="JACRTL010000002">
    <property type="protein sequence ID" value="MBC8610596.1"/>
    <property type="molecule type" value="Genomic_DNA"/>
</dbReference>
<dbReference type="InterPro" id="IPR017871">
    <property type="entry name" value="ABC_transporter-like_CS"/>
</dbReference>
<evidence type="ECO:0000313" key="4">
    <source>
        <dbReference type="EMBL" id="MBC8610596.1"/>
    </source>
</evidence>
<dbReference type="InterPro" id="IPR003439">
    <property type="entry name" value="ABC_transporter-like_ATP-bd"/>
</dbReference>
<evidence type="ECO:0000256" key="2">
    <source>
        <dbReference type="ARBA" id="ARBA00022840"/>
    </source>
</evidence>
<gene>
    <name evidence="4" type="ORF">H8702_05595</name>
</gene>
<reference evidence="4" key="1">
    <citation type="submission" date="2020-08" db="EMBL/GenBank/DDBJ databases">
        <title>Genome public.</title>
        <authorList>
            <person name="Liu C."/>
            <person name="Sun Q."/>
        </authorList>
    </citation>
    <scope>NUCLEOTIDE SEQUENCE</scope>
    <source>
        <strain evidence="4">NSJ-15</strain>
    </source>
</reference>
<dbReference type="AlphaFoldDB" id="A0A8J6P0E5"/>
<dbReference type="GO" id="GO:0016887">
    <property type="term" value="F:ATP hydrolysis activity"/>
    <property type="evidence" value="ECO:0007669"/>
    <property type="project" value="InterPro"/>
</dbReference>